<dbReference type="InterPro" id="IPR011013">
    <property type="entry name" value="Gal_mutarotase_sf_dom"/>
</dbReference>
<dbReference type="STRING" id="334426.A0A158PLU3"/>
<evidence type="ECO:0000256" key="4">
    <source>
        <dbReference type="ARBA" id="ARBA00021023"/>
    </source>
</evidence>
<comment type="catalytic activity">
    <reaction evidence="1">
        <text>alpha-D-galactose = beta-D-galactose</text>
        <dbReference type="Rhea" id="RHEA:28675"/>
        <dbReference type="ChEBI" id="CHEBI:27667"/>
        <dbReference type="ChEBI" id="CHEBI:28061"/>
        <dbReference type="EC" id="5.1.3.3"/>
    </reaction>
    <physiologicalReaction direction="right-to-left" evidence="1">
        <dbReference type="Rhea" id="RHEA:28677"/>
    </physiologicalReaction>
</comment>
<evidence type="ECO:0000256" key="3">
    <source>
        <dbReference type="ARBA" id="ARBA00006206"/>
    </source>
</evidence>
<keyword evidence="10" id="KW-1185">Reference proteome</keyword>
<dbReference type="UniPathway" id="UPA00214"/>
<keyword evidence="6" id="KW-0119">Carbohydrate metabolism</keyword>
<keyword evidence="5" id="KW-0413">Isomerase</keyword>
<protein>
    <recommendedName>
        <fullName evidence="4">Galactose mutarotase</fullName>
    </recommendedName>
    <alternativeName>
        <fullName evidence="7">Aldose 1-epimerase</fullName>
    </alternativeName>
</protein>
<dbReference type="AlphaFoldDB" id="A0A158PLU3"/>
<evidence type="ECO:0000313" key="9">
    <source>
        <dbReference type="EMBL" id="VDM63365.1"/>
    </source>
</evidence>
<dbReference type="EMBL" id="UYYA01004789">
    <property type="protein sequence ID" value="VDM63365.1"/>
    <property type="molecule type" value="Genomic_DNA"/>
</dbReference>
<evidence type="ECO:0000313" key="11">
    <source>
        <dbReference type="WBParaSite" id="ACOC_0001177901-mRNA-1"/>
    </source>
</evidence>
<dbReference type="PROSITE" id="PS00545">
    <property type="entry name" value="ALDOSE_1_EPIMERASE"/>
    <property type="match status" value="1"/>
</dbReference>
<dbReference type="Pfam" id="PF01263">
    <property type="entry name" value="Aldose_epim"/>
    <property type="match status" value="1"/>
</dbReference>
<accession>A0A158PLU3</accession>
<evidence type="ECO:0000256" key="2">
    <source>
        <dbReference type="ARBA" id="ARBA00004947"/>
    </source>
</evidence>
<organism evidence="11">
    <name type="scientific">Angiostrongylus costaricensis</name>
    <name type="common">Nematode worm</name>
    <dbReference type="NCBI Taxonomy" id="334426"/>
    <lineage>
        <taxon>Eukaryota</taxon>
        <taxon>Metazoa</taxon>
        <taxon>Ecdysozoa</taxon>
        <taxon>Nematoda</taxon>
        <taxon>Chromadorea</taxon>
        <taxon>Rhabditida</taxon>
        <taxon>Rhabditina</taxon>
        <taxon>Rhabditomorpha</taxon>
        <taxon>Strongyloidea</taxon>
        <taxon>Metastrongylidae</taxon>
        <taxon>Angiostrongylus</taxon>
    </lineage>
</organism>
<dbReference type="InterPro" id="IPR047215">
    <property type="entry name" value="Galactose_mutarotase-like"/>
</dbReference>
<gene>
    <name evidence="9" type="ORF">ACOC_LOCUS11780</name>
</gene>
<dbReference type="WBParaSite" id="ACOC_0001177901-mRNA-1">
    <property type="protein sequence ID" value="ACOC_0001177901-mRNA-1"/>
    <property type="gene ID" value="ACOC_0001177901"/>
</dbReference>
<dbReference type="Gene3D" id="2.70.98.10">
    <property type="match status" value="1"/>
</dbReference>
<dbReference type="CDD" id="cd09019">
    <property type="entry name" value="galactose_mutarotase_like"/>
    <property type="match status" value="1"/>
</dbReference>
<sequence>METFIEISSTQGLTARFSPLGATLTSLLVQGRDGKPVDVVLGFDTYKDYLNDTMYMGRTVGRVCNRIRYGRFTFDDRQFELPINAPPHHLHGGPQGIALKEWNVVRQTPTSVSFRMCTNEAEDGFPGDAKIDVTYTVNDRNQLLIEHGANCATAGVLNLTNHSYWNLDGSQSVKNHLLKLGADSYLPTDQDDLPTGEIRPVKGSRFDFSEQKLLESLLDQDGNIDIDNDLILRPARHPHRAFSYELSLTIFFKVFAFMKQPQ</sequence>
<name>A0A158PLU3_ANGCS</name>
<dbReference type="PANTHER" id="PTHR10091:SF0">
    <property type="entry name" value="GALACTOSE MUTAROTASE"/>
    <property type="match status" value="1"/>
</dbReference>
<comment type="similarity">
    <text evidence="3">Belongs to the aldose epimerase family.</text>
</comment>
<dbReference type="GO" id="GO:0030246">
    <property type="term" value="F:carbohydrate binding"/>
    <property type="evidence" value="ECO:0007669"/>
    <property type="project" value="InterPro"/>
</dbReference>
<dbReference type="GO" id="GO:0006006">
    <property type="term" value="P:glucose metabolic process"/>
    <property type="evidence" value="ECO:0007669"/>
    <property type="project" value="TreeGrafter"/>
</dbReference>
<dbReference type="PANTHER" id="PTHR10091">
    <property type="entry name" value="ALDOSE-1-EPIMERASE"/>
    <property type="match status" value="1"/>
</dbReference>
<dbReference type="InterPro" id="IPR018052">
    <property type="entry name" value="Ald1_epimerase_CS"/>
</dbReference>
<dbReference type="SUPFAM" id="SSF74650">
    <property type="entry name" value="Galactose mutarotase-like"/>
    <property type="match status" value="1"/>
</dbReference>
<evidence type="ECO:0000256" key="5">
    <source>
        <dbReference type="ARBA" id="ARBA00023235"/>
    </source>
</evidence>
<reference evidence="9 10" key="2">
    <citation type="submission" date="2018-11" db="EMBL/GenBank/DDBJ databases">
        <authorList>
            <consortium name="Pathogen Informatics"/>
        </authorList>
    </citation>
    <scope>NUCLEOTIDE SEQUENCE [LARGE SCALE GENOMIC DNA]</scope>
    <source>
        <strain evidence="9 10">Costa Rica</strain>
    </source>
</reference>
<proteinExistence type="inferred from homology"/>
<evidence type="ECO:0000256" key="8">
    <source>
        <dbReference type="ARBA" id="ARBA00045743"/>
    </source>
</evidence>
<comment type="pathway">
    <text evidence="2">Carbohydrate metabolism; galactose metabolism.</text>
</comment>
<dbReference type="Proteomes" id="UP000267027">
    <property type="component" value="Unassembled WGS sequence"/>
</dbReference>
<dbReference type="InterPro" id="IPR008183">
    <property type="entry name" value="Aldose_1/G6P_1-epimerase"/>
</dbReference>
<dbReference type="OMA" id="HGANCAT"/>
<comment type="function">
    <text evidence="8">Mutarotase that catalyzes the interconversion of beta-D-galactose and alpha-D-galactose during galactose metabolism. Beta-D-galactose is metabolized in the liver into glucose 1-phosphate, the primary metabolic fuel, by the action of four enzymes that constitute the Leloir pathway: GALM, GALK1 (galactokinase), GALT (galactose-1-phosphate uridylyltransferase) and GALE (UDP-galactose-4'-epimerase). Involved in the maintenance of the equilibrium between the beta- and alpha-anomers of galactose, therefore ensuring a sufficient supply of the alpha-anomer for GALK1. Also active on D-glucose although shows a preference for galactose over glucose.</text>
</comment>
<dbReference type="GO" id="GO:0033499">
    <property type="term" value="P:galactose catabolic process via UDP-galactose, Leloir pathway"/>
    <property type="evidence" value="ECO:0007669"/>
    <property type="project" value="TreeGrafter"/>
</dbReference>
<dbReference type="OrthoDB" id="274691at2759"/>
<reference evidence="11" key="1">
    <citation type="submission" date="2016-04" db="UniProtKB">
        <authorList>
            <consortium name="WormBaseParasite"/>
        </authorList>
    </citation>
    <scope>IDENTIFICATION</scope>
</reference>
<dbReference type="InterPro" id="IPR014718">
    <property type="entry name" value="GH-type_carb-bd"/>
</dbReference>
<evidence type="ECO:0000313" key="10">
    <source>
        <dbReference type="Proteomes" id="UP000267027"/>
    </source>
</evidence>
<evidence type="ECO:0000256" key="6">
    <source>
        <dbReference type="ARBA" id="ARBA00023277"/>
    </source>
</evidence>
<evidence type="ECO:0000256" key="7">
    <source>
        <dbReference type="ARBA" id="ARBA00032729"/>
    </source>
</evidence>
<dbReference type="GO" id="GO:0004034">
    <property type="term" value="F:aldose 1-epimerase activity"/>
    <property type="evidence" value="ECO:0007669"/>
    <property type="project" value="UniProtKB-EC"/>
</dbReference>
<evidence type="ECO:0000256" key="1">
    <source>
        <dbReference type="ARBA" id="ARBA00001712"/>
    </source>
</evidence>